<dbReference type="InterPro" id="IPR045119">
    <property type="entry name" value="SUN1-5"/>
</dbReference>
<dbReference type="PROSITE" id="PS51469">
    <property type="entry name" value="SUN"/>
    <property type="match status" value="1"/>
</dbReference>
<evidence type="ECO:0000313" key="13">
    <source>
        <dbReference type="Proteomes" id="UP000314985"/>
    </source>
</evidence>
<evidence type="ECO:0000259" key="11">
    <source>
        <dbReference type="PROSITE" id="PS51469"/>
    </source>
</evidence>
<keyword evidence="7" id="KW-0472">Membrane</keyword>
<evidence type="ECO:0000256" key="3">
    <source>
        <dbReference type="ARBA" id="ARBA00022782"/>
    </source>
</evidence>
<evidence type="ECO:0000256" key="8">
    <source>
        <dbReference type="ARBA" id="ARBA00023242"/>
    </source>
</evidence>
<evidence type="ECO:0000256" key="7">
    <source>
        <dbReference type="ARBA" id="ARBA00023136"/>
    </source>
</evidence>
<evidence type="ECO:0000256" key="4">
    <source>
        <dbReference type="ARBA" id="ARBA00022871"/>
    </source>
</evidence>
<keyword evidence="5" id="KW-1133">Transmembrane helix</keyword>
<dbReference type="Gene3D" id="2.60.120.260">
    <property type="entry name" value="Galactose-binding domain-like"/>
    <property type="match status" value="1"/>
</dbReference>
<feature type="compositionally biased region" description="Basic and acidic residues" evidence="10">
    <location>
        <begin position="381"/>
        <end position="393"/>
    </location>
</feature>
<evidence type="ECO:0000256" key="1">
    <source>
        <dbReference type="ARBA" id="ARBA00004540"/>
    </source>
</evidence>
<evidence type="ECO:0000256" key="2">
    <source>
        <dbReference type="ARBA" id="ARBA00022692"/>
    </source>
</evidence>
<dbReference type="InterPro" id="IPR012919">
    <property type="entry name" value="SUN_dom"/>
</dbReference>
<dbReference type="GO" id="GO:0005637">
    <property type="term" value="C:nuclear inner membrane"/>
    <property type="evidence" value="ECO:0007669"/>
    <property type="project" value="UniProtKB-SubCell"/>
</dbReference>
<name>A0A4X1T1H8_PIG</name>
<dbReference type="PANTHER" id="PTHR12911:SF44">
    <property type="entry name" value="SUN DOMAIN-CONTAINING PROTEIN 5"/>
    <property type="match status" value="1"/>
</dbReference>
<reference evidence="12 13" key="1">
    <citation type="submission" date="2017-08" db="EMBL/GenBank/DDBJ databases">
        <title>USMARCv1.0.</title>
        <authorList>
            <person name="Hannum G.I."/>
            <person name="Koren S."/>
            <person name="Schroeder S.G."/>
            <person name="Chin S.C."/>
            <person name="Nonneman D.J."/>
            <person name="Becker S.A."/>
            <person name="Rosen B.D."/>
            <person name="Bickhart D.M."/>
            <person name="Putnam N.H."/>
            <person name="Green R.E."/>
            <person name="Tuggle C.K."/>
            <person name="Liu H."/>
            <person name="Rohrer G.A."/>
            <person name="Warr A."/>
            <person name="Hall R."/>
            <person name="Kim K."/>
            <person name="Hume D.A."/>
            <person name="Talbot R."/>
            <person name="Chow W."/>
            <person name="Howe K."/>
            <person name="Schwartz A.S."/>
            <person name="Watson M."/>
            <person name="Archibald A.L."/>
            <person name="Phillippy A.M."/>
            <person name="Smith T.P.L."/>
        </authorList>
    </citation>
    <scope>NUCLEOTIDE SEQUENCE [LARGE SCALE GENOMIC DNA]</scope>
</reference>
<accession>A0A4X1T1H8</accession>
<protein>
    <recommendedName>
        <fullName evidence="11">SUN domain-containing protein</fullName>
    </recommendedName>
</protein>
<evidence type="ECO:0000256" key="9">
    <source>
        <dbReference type="SAM" id="Coils"/>
    </source>
</evidence>
<keyword evidence="3" id="KW-0221">Differentiation</keyword>
<evidence type="ECO:0000313" key="12">
    <source>
        <dbReference type="Ensembl" id="ENSSSCP00070008532.1"/>
    </source>
</evidence>
<reference evidence="12" key="2">
    <citation type="submission" date="2025-08" db="UniProtKB">
        <authorList>
            <consortium name="Ensembl"/>
        </authorList>
    </citation>
    <scope>IDENTIFICATION</scope>
</reference>
<keyword evidence="4" id="KW-0744">Spermatogenesis</keyword>
<sequence length="415" mass="47301">MPRSPRSPGDSCDPPRDVAHVPREIRPRRIIQRGRNICRMAEEPLSNTSDAVLLPIRISVPAPGLTQCMLGCMSWIACLVCFLRTQAHQVLFNNCRCRLLFHKLMEKTGVLVLCAFGFWVFSMHLPSKLEVWQVSISCSHSFLIRMYQEKVRHHTGEIQDLRGNINQLIAKLQEMEAMSDEQKMAQKIMKMIQGDYIEKPDFALKSIGATIDFEQTSATYNHDKARSYWNWIRLWNYAQPPDVILEPNVTPGNCWAFAGDRGQVTIRLAQKVYLSNLTLQHIPKTISLSGSLDTAPKDFVIYGMEGSPREEVFLGAFQFQPENIIQMFQLQNQPPRTFGAVKVKISSNWGNPRFTCLYRVRVHGSVTPPREQPHQTPPTPREIKLRPDPRDLGQDPALSVSPSVQWGQDYSGCSR</sequence>
<evidence type="ECO:0000256" key="5">
    <source>
        <dbReference type="ARBA" id="ARBA00022989"/>
    </source>
</evidence>
<feature type="region of interest" description="Disordered" evidence="10">
    <location>
        <begin position="365"/>
        <end position="415"/>
    </location>
</feature>
<feature type="domain" description="SUN" evidence="11">
    <location>
        <begin position="208"/>
        <end position="367"/>
    </location>
</feature>
<dbReference type="Ensembl" id="ENSSSCT00070010398.1">
    <property type="protein sequence ID" value="ENSSSCP00070008532.1"/>
    <property type="gene ID" value="ENSSSCG00070005497.1"/>
</dbReference>
<feature type="compositionally biased region" description="Polar residues" evidence="10">
    <location>
        <begin position="400"/>
        <end position="415"/>
    </location>
</feature>
<dbReference type="PANTHER" id="PTHR12911">
    <property type="entry name" value="SAD1/UNC-84-LIKE PROTEIN-RELATED"/>
    <property type="match status" value="1"/>
</dbReference>
<dbReference type="Pfam" id="PF07738">
    <property type="entry name" value="Sad1_UNC"/>
    <property type="match status" value="1"/>
</dbReference>
<dbReference type="GO" id="GO:0030154">
    <property type="term" value="P:cell differentiation"/>
    <property type="evidence" value="ECO:0007669"/>
    <property type="project" value="UniProtKB-KW"/>
</dbReference>
<feature type="coiled-coil region" evidence="9">
    <location>
        <begin position="158"/>
        <end position="185"/>
    </location>
</feature>
<dbReference type="FunFam" id="2.60.120.260:FF:000032">
    <property type="entry name" value="Sperm associated antigen 4 (Predicted)"/>
    <property type="match status" value="1"/>
</dbReference>
<dbReference type="AlphaFoldDB" id="A0A4X1T1H8"/>
<dbReference type="GO" id="GO:0007283">
    <property type="term" value="P:spermatogenesis"/>
    <property type="evidence" value="ECO:0007669"/>
    <property type="project" value="UniProtKB-KW"/>
</dbReference>
<keyword evidence="6 9" id="KW-0175">Coiled coil</keyword>
<keyword evidence="8" id="KW-0539">Nucleus</keyword>
<keyword evidence="2" id="KW-0812">Transmembrane</keyword>
<evidence type="ECO:0000256" key="10">
    <source>
        <dbReference type="SAM" id="MobiDB-lite"/>
    </source>
</evidence>
<comment type="subcellular location">
    <subcellularLocation>
        <location evidence="1">Nucleus inner membrane</location>
    </subcellularLocation>
</comment>
<dbReference type="Proteomes" id="UP000314985">
    <property type="component" value="Chromosome 17"/>
</dbReference>
<evidence type="ECO:0000256" key="6">
    <source>
        <dbReference type="ARBA" id="ARBA00023054"/>
    </source>
</evidence>
<proteinExistence type="predicted"/>
<organism evidence="12 13">
    <name type="scientific">Sus scrofa</name>
    <name type="common">Pig</name>
    <dbReference type="NCBI Taxonomy" id="9823"/>
    <lineage>
        <taxon>Eukaryota</taxon>
        <taxon>Metazoa</taxon>
        <taxon>Chordata</taxon>
        <taxon>Craniata</taxon>
        <taxon>Vertebrata</taxon>
        <taxon>Euteleostomi</taxon>
        <taxon>Mammalia</taxon>
        <taxon>Eutheria</taxon>
        <taxon>Laurasiatheria</taxon>
        <taxon>Artiodactyla</taxon>
        <taxon>Suina</taxon>
        <taxon>Suidae</taxon>
        <taxon>Sus</taxon>
    </lineage>
</organism>